<feature type="coiled-coil region" evidence="1">
    <location>
        <begin position="21"/>
        <end position="55"/>
    </location>
</feature>
<dbReference type="Proteomes" id="UP000218334">
    <property type="component" value="Unassembled WGS sequence"/>
</dbReference>
<dbReference type="AlphaFoldDB" id="A0A2H3BVI2"/>
<feature type="non-terminal residue" evidence="2">
    <location>
        <position position="88"/>
    </location>
</feature>
<protein>
    <submittedName>
        <fullName evidence="2">Uncharacterized protein</fullName>
    </submittedName>
</protein>
<evidence type="ECO:0000313" key="3">
    <source>
        <dbReference type="Proteomes" id="UP000218334"/>
    </source>
</evidence>
<keyword evidence="1" id="KW-0175">Coiled coil</keyword>
<organism evidence="2 3">
    <name type="scientific">Armillaria solidipes</name>
    <dbReference type="NCBI Taxonomy" id="1076256"/>
    <lineage>
        <taxon>Eukaryota</taxon>
        <taxon>Fungi</taxon>
        <taxon>Dikarya</taxon>
        <taxon>Basidiomycota</taxon>
        <taxon>Agaricomycotina</taxon>
        <taxon>Agaricomycetes</taxon>
        <taxon>Agaricomycetidae</taxon>
        <taxon>Agaricales</taxon>
        <taxon>Marasmiineae</taxon>
        <taxon>Physalacriaceae</taxon>
        <taxon>Armillaria</taxon>
    </lineage>
</organism>
<evidence type="ECO:0000313" key="2">
    <source>
        <dbReference type="EMBL" id="PBK67913.1"/>
    </source>
</evidence>
<keyword evidence="3" id="KW-1185">Reference proteome</keyword>
<name>A0A2H3BVI2_9AGAR</name>
<evidence type="ECO:0000256" key="1">
    <source>
        <dbReference type="SAM" id="Coils"/>
    </source>
</evidence>
<gene>
    <name evidence="2" type="ORF">ARMSODRAFT_958493</name>
</gene>
<proteinExistence type="predicted"/>
<accession>A0A2H3BVI2</accession>
<sequence length="88" mass="10018">MISFRYTLDLSRELARDTRWHEEVTMSVKALEAEVDKLNKKYNAAMKRVANQESSIVSGRVKENRRHAVVVPSSVADVIQRSNEVSAD</sequence>
<reference evidence="3" key="1">
    <citation type="journal article" date="2017" name="Nat. Ecol. Evol.">
        <title>Genome expansion and lineage-specific genetic innovations in the forest pathogenic fungi Armillaria.</title>
        <authorList>
            <person name="Sipos G."/>
            <person name="Prasanna A.N."/>
            <person name="Walter M.C."/>
            <person name="O'Connor E."/>
            <person name="Balint B."/>
            <person name="Krizsan K."/>
            <person name="Kiss B."/>
            <person name="Hess J."/>
            <person name="Varga T."/>
            <person name="Slot J."/>
            <person name="Riley R."/>
            <person name="Boka B."/>
            <person name="Rigling D."/>
            <person name="Barry K."/>
            <person name="Lee J."/>
            <person name="Mihaltcheva S."/>
            <person name="LaButti K."/>
            <person name="Lipzen A."/>
            <person name="Waldron R."/>
            <person name="Moloney N.M."/>
            <person name="Sperisen C."/>
            <person name="Kredics L."/>
            <person name="Vagvoelgyi C."/>
            <person name="Patrignani A."/>
            <person name="Fitzpatrick D."/>
            <person name="Nagy I."/>
            <person name="Doyle S."/>
            <person name="Anderson J.B."/>
            <person name="Grigoriev I.V."/>
            <person name="Gueldener U."/>
            <person name="Muensterkoetter M."/>
            <person name="Nagy L.G."/>
        </authorList>
    </citation>
    <scope>NUCLEOTIDE SEQUENCE [LARGE SCALE GENOMIC DNA]</scope>
    <source>
        <strain evidence="3">28-4</strain>
    </source>
</reference>
<dbReference type="EMBL" id="KZ293434">
    <property type="protein sequence ID" value="PBK67913.1"/>
    <property type="molecule type" value="Genomic_DNA"/>
</dbReference>